<feature type="domain" description="Glycosyl transferase family 1" evidence="2">
    <location>
        <begin position="176"/>
        <end position="295"/>
    </location>
</feature>
<dbReference type="EMBL" id="JANTHZ010000008">
    <property type="protein sequence ID" value="MCS0496873.1"/>
    <property type="molecule type" value="Genomic_DNA"/>
</dbReference>
<dbReference type="EC" id="2.4.-.-" evidence="3"/>
<dbReference type="AlphaFoldDB" id="A0A9X2PN74"/>
<evidence type="ECO:0000259" key="2">
    <source>
        <dbReference type="Pfam" id="PF00534"/>
    </source>
</evidence>
<name>A0A9X2PN74_9HYPH</name>
<dbReference type="Pfam" id="PF00534">
    <property type="entry name" value="Glycos_transf_1"/>
    <property type="match status" value="1"/>
</dbReference>
<accession>A0A9X2PN74</accession>
<keyword evidence="3" id="KW-0328">Glycosyltransferase</keyword>
<gene>
    <name evidence="3" type="ORF">NVS89_17385</name>
</gene>
<reference evidence="3" key="1">
    <citation type="submission" date="2022-08" db="EMBL/GenBank/DDBJ databases">
        <authorList>
            <person name="Li F."/>
        </authorList>
    </citation>
    <scope>NUCLEOTIDE SEQUENCE</scope>
    <source>
        <strain evidence="3">MQZ15Z-1</strain>
    </source>
</reference>
<dbReference type="RefSeq" id="WP_258734032.1">
    <property type="nucleotide sequence ID" value="NZ_JANTHZ010000008.1"/>
</dbReference>
<dbReference type="GO" id="GO:0016757">
    <property type="term" value="F:glycosyltransferase activity"/>
    <property type="evidence" value="ECO:0007669"/>
    <property type="project" value="UniProtKB-KW"/>
</dbReference>
<dbReference type="Proteomes" id="UP001151088">
    <property type="component" value="Unassembled WGS sequence"/>
</dbReference>
<evidence type="ECO:0000313" key="3">
    <source>
        <dbReference type="EMBL" id="MCS0496873.1"/>
    </source>
</evidence>
<sequence>MIDLLLATRRREMTGVERFGIQLAKELNRQHRNVVTVLNDDYISDAAFRSIKMKAGFRNWLMLPFALKRNGLSTANVILPSFPGSPLFRFSGNSTFRVVHDAFPWTRRGMASLQSQIMFDYAEKLSIYRHEKVFSPTITVADELNNIFPRLNTIVCGNAIGLDIAGEVEEQVPLLGKSYCLAVGTVEPRKNYQRLLKIVPELAIRGWKLVIVGRSGWGEDVAQLEDISSDPNGPVIWYKDGEDKQLRWLYYHASCFISLSLAEGFNMPLAEAAAAGLPTVCSDIAIHRSVAPDWAYIASDEAGPVEIVNAISSQSMRGRHDGTKYIKQYSWSSVSRRMLESIIHPR</sequence>
<evidence type="ECO:0000256" key="1">
    <source>
        <dbReference type="ARBA" id="ARBA00022679"/>
    </source>
</evidence>
<dbReference type="InterPro" id="IPR001296">
    <property type="entry name" value="Glyco_trans_1"/>
</dbReference>
<dbReference type="Gene3D" id="3.40.50.2000">
    <property type="entry name" value="Glycogen Phosphorylase B"/>
    <property type="match status" value="1"/>
</dbReference>
<dbReference type="PANTHER" id="PTHR46401">
    <property type="entry name" value="GLYCOSYLTRANSFERASE WBBK-RELATED"/>
    <property type="match status" value="1"/>
</dbReference>
<keyword evidence="4" id="KW-1185">Reference proteome</keyword>
<comment type="caution">
    <text evidence="3">The sequence shown here is derived from an EMBL/GenBank/DDBJ whole genome shotgun (WGS) entry which is preliminary data.</text>
</comment>
<dbReference type="PANTHER" id="PTHR46401:SF2">
    <property type="entry name" value="GLYCOSYLTRANSFERASE WBBK-RELATED"/>
    <property type="match status" value="1"/>
</dbReference>
<evidence type="ECO:0000313" key="4">
    <source>
        <dbReference type="Proteomes" id="UP001151088"/>
    </source>
</evidence>
<dbReference type="SUPFAM" id="SSF53756">
    <property type="entry name" value="UDP-Glycosyltransferase/glycogen phosphorylase"/>
    <property type="match status" value="1"/>
</dbReference>
<organism evidence="3 4">
    <name type="scientific">Ancylobacter mangrovi</name>
    <dbReference type="NCBI Taxonomy" id="2972472"/>
    <lineage>
        <taxon>Bacteria</taxon>
        <taxon>Pseudomonadati</taxon>
        <taxon>Pseudomonadota</taxon>
        <taxon>Alphaproteobacteria</taxon>
        <taxon>Hyphomicrobiales</taxon>
        <taxon>Xanthobacteraceae</taxon>
        <taxon>Ancylobacter</taxon>
    </lineage>
</organism>
<keyword evidence="1 3" id="KW-0808">Transferase</keyword>
<proteinExistence type="predicted"/>
<protein>
    <submittedName>
        <fullName evidence="3">Glycosyltransferase</fullName>
        <ecNumber evidence="3">2.4.-.-</ecNumber>
    </submittedName>
</protein>